<evidence type="ECO:0000313" key="2">
    <source>
        <dbReference type="Proteomes" id="UP000012099"/>
    </source>
</evidence>
<name>A0ABP2T2N2_9LEPT</name>
<keyword evidence="2" id="KW-1185">Reference proteome</keyword>
<proteinExistence type="predicted"/>
<dbReference type="EMBL" id="AHMH02000148">
    <property type="protein sequence ID" value="EMM98549.1"/>
    <property type="molecule type" value="Genomic_DNA"/>
</dbReference>
<gene>
    <name evidence="1" type="ORF">LEP1GSC035_0187</name>
</gene>
<dbReference type="Proteomes" id="UP000012099">
    <property type="component" value="Unassembled WGS sequence"/>
</dbReference>
<protein>
    <submittedName>
        <fullName evidence="1">Uncharacterized protein</fullName>
    </submittedName>
</protein>
<reference evidence="1 2" key="1">
    <citation type="submission" date="2013-01" db="EMBL/GenBank/DDBJ databases">
        <authorList>
            <person name="Harkins D.M."/>
            <person name="Durkin A.S."/>
            <person name="Brinkac L.M."/>
            <person name="Haft D.H."/>
            <person name="Selengut J.D."/>
            <person name="Sanka R."/>
            <person name="DePew J."/>
            <person name="Purushe J."/>
            <person name="Whelen A.C."/>
            <person name="Vinetz J.M."/>
            <person name="Sutton G.G."/>
            <person name="Nierman W.C."/>
            <person name="Fouts D.E."/>
        </authorList>
    </citation>
    <scope>NUCLEOTIDE SEQUENCE [LARGE SCALE GENOMIC DNA]</scope>
    <source>
        <strain evidence="1 2">2007001578</strain>
    </source>
</reference>
<comment type="caution">
    <text evidence="1">The sequence shown here is derived from an EMBL/GenBank/DDBJ whole genome shotgun (WGS) entry which is preliminary data.</text>
</comment>
<dbReference type="RefSeq" id="WP_004433631.1">
    <property type="nucleotide sequence ID" value="NZ_AHMH02000148.1"/>
</dbReference>
<evidence type="ECO:0000313" key="1">
    <source>
        <dbReference type="EMBL" id="EMM98549.1"/>
    </source>
</evidence>
<accession>A0ABP2T2N2</accession>
<sequence length="62" mass="7319">MGFFDDKKYLVNLRLRKKNDRQMTYIVKKEVIAGSWNQAVNQLKDEYGDDYCDATVISEKIL</sequence>
<organism evidence="1 2">
    <name type="scientific">Leptospira noguchii str. 2007001578</name>
    <dbReference type="NCBI Taxonomy" id="1049974"/>
    <lineage>
        <taxon>Bacteria</taxon>
        <taxon>Pseudomonadati</taxon>
        <taxon>Spirochaetota</taxon>
        <taxon>Spirochaetia</taxon>
        <taxon>Leptospirales</taxon>
        <taxon>Leptospiraceae</taxon>
        <taxon>Leptospira</taxon>
    </lineage>
</organism>